<accession>A0A0A8YZ82</accession>
<proteinExistence type="predicted"/>
<reference evidence="1" key="1">
    <citation type="submission" date="2014-09" db="EMBL/GenBank/DDBJ databases">
        <authorList>
            <person name="Magalhaes I.L.F."/>
            <person name="Oliveira U."/>
            <person name="Santos F.R."/>
            <person name="Vidigal T.H.D.A."/>
            <person name="Brescovit A.D."/>
            <person name="Santos A.J."/>
        </authorList>
    </citation>
    <scope>NUCLEOTIDE SEQUENCE</scope>
    <source>
        <tissue evidence="1">Shoot tissue taken approximately 20 cm above the soil surface</tissue>
    </source>
</reference>
<protein>
    <submittedName>
        <fullName evidence="1">Uncharacterized protein</fullName>
    </submittedName>
</protein>
<organism evidence="1">
    <name type="scientific">Arundo donax</name>
    <name type="common">Giant reed</name>
    <name type="synonym">Donax arundinaceus</name>
    <dbReference type="NCBI Taxonomy" id="35708"/>
    <lineage>
        <taxon>Eukaryota</taxon>
        <taxon>Viridiplantae</taxon>
        <taxon>Streptophyta</taxon>
        <taxon>Embryophyta</taxon>
        <taxon>Tracheophyta</taxon>
        <taxon>Spermatophyta</taxon>
        <taxon>Magnoliopsida</taxon>
        <taxon>Liliopsida</taxon>
        <taxon>Poales</taxon>
        <taxon>Poaceae</taxon>
        <taxon>PACMAD clade</taxon>
        <taxon>Arundinoideae</taxon>
        <taxon>Arundineae</taxon>
        <taxon>Arundo</taxon>
    </lineage>
</organism>
<dbReference type="EMBL" id="GBRH01268100">
    <property type="protein sequence ID" value="JAD29795.1"/>
    <property type="molecule type" value="Transcribed_RNA"/>
</dbReference>
<name>A0A0A8YZ82_ARUDO</name>
<sequence>MINLLSTHEHELQRRQAHRHLAQLTVNAVYFLNTALHIVSHTNCNHKHRWN</sequence>
<reference evidence="1" key="2">
    <citation type="journal article" date="2015" name="Data Brief">
        <title>Shoot transcriptome of the giant reed, Arundo donax.</title>
        <authorList>
            <person name="Barrero R.A."/>
            <person name="Guerrero F.D."/>
            <person name="Moolhuijzen P."/>
            <person name="Goolsby J.A."/>
            <person name="Tidwell J."/>
            <person name="Bellgard S.E."/>
            <person name="Bellgard M.I."/>
        </authorList>
    </citation>
    <scope>NUCLEOTIDE SEQUENCE</scope>
    <source>
        <tissue evidence="1">Shoot tissue taken approximately 20 cm above the soil surface</tissue>
    </source>
</reference>
<evidence type="ECO:0000313" key="1">
    <source>
        <dbReference type="EMBL" id="JAD29795.1"/>
    </source>
</evidence>
<dbReference type="AlphaFoldDB" id="A0A0A8YZ82"/>